<evidence type="ECO:0000313" key="4">
    <source>
        <dbReference type="Proteomes" id="UP000319004"/>
    </source>
</evidence>
<keyword evidence="1" id="KW-0732">Signal</keyword>
<proteinExistence type="predicted"/>
<feature type="signal peptide" evidence="1">
    <location>
        <begin position="1"/>
        <end position="33"/>
    </location>
</feature>
<feature type="domain" description="Hint" evidence="2">
    <location>
        <begin position="445"/>
        <end position="539"/>
    </location>
</feature>
<dbReference type="Gene3D" id="2.170.16.10">
    <property type="entry name" value="Hedgehog/Intein (Hint) domain"/>
    <property type="match status" value="1"/>
</dbReference>
<dbReference type="OrthoDB" id="285999at2"/>
<gene>
    <name evidence="3" type="ORF">Enr13x_54680</name>
</gene>
<dbReference type="PROSITE" id="PS50817">
    <property type="entry name" value="INTEIN_N_TER"/>
    <property type="match status" value="1"/>
</dbReference>
<dbReference type="InterPro" id="IPR003587">
    <property type="entry name" value="Hint_dom_N"/>
</dbReference>
<dbReference type="AlphaFoldDB" id="A0A518HXK3"/>
<sequence length="604" mass="68528" precursor="true">MDRRRCHSLFQASCVLTAIPLSLVFCSSSRLFAGDGKLNSGSLVQKALRAELDGDNEKREMYLVSAIKQNPNDPAARGLAGFLKQDDRWMPAQRSASLNASDDVLYRYSFLRDRYAGTMAGEIALAHWCRINEMEDREQLHWRNVIASDPTHDEARKRLKLREFRGTLMTKEEVDAYKQSLIDDKRALRKWEPTLNRLRRERDASSSDRDPDAWKGFAAIDDPEAVPAMEKLVRRVDTDLQYRLVDTIGSIPAQVSADALVRLSLELKDADARQAAARKLSEHPVHAYAPQYLNRLESPIQAVSSLNAIGDTVISHTRLRQERPDDAINLFQSTNAALTVQDPRFRATPAYRQIVAREVALHRRKIAATERVVAQKNAQTKQLNGRIFTALRNATGEEMDDVPSLWWDWWKHYNEYLVADHKREYYFTNTDYRRRTIRAPRPRRCECFPAGTLVHTETGKRAIEGIRPGDKVLSQDLQTGELSYRLVLQTSIRPPSDTMQITVGGEQITATVGHPFWVVGRGWTMAKELNPGDRLRTIQRSTPIDVTEGGVDSEAHNLIVDQTHSYFVGDAGFLVHDNIIREASRSPLPGWNSNDLVHTTALAR</sequence>
<name>A0A518HXK3_9BACT</name>
<evidence type="ECO:0000256" key="1">
    <source>
        <dbReference type="SAM" id="SignalP"/>
    </source>
</evidence>
<evidence type="ECO:0000259" key="2">
    <source>
        <dbReference type="SMART" id="SM00306"/>
    </source>
</evidence>
<reference evidence="3 4" key="1">
    <citation type="submission" date="2019-03" db="EMBL/GenBank/DDBJ databases">
        <title>Deep-cultivation of Planctomycetes and their phenomic and genomic characterization uncovers novel biology.</title>
        <authorList>
            <person name="Wiegand S."/>
            <person name="Jogler M."/>
            <person name="Boedeker C."/>
            <person name="Pinto D."/>
            <person name="Vollmers J."/>
            <person name="Rivas-Marin E."/>
            <person name="Kohn T."/>
            <person name="Peeters S.H."/>
            <person name="Heuer A."/>
            <person name="Rast P."/>
            <person name="Oberbeckmann S."/>
            <person name="Bunk B."/>
            <person name="Jeske O."/>
            <person name="Meyerdierks A."/>
            <person name="Storesund J.E."/>
            <person name="Kallscheuer N."/>
            <person name="Luecker S."/>
            <person name="Lage O.M."/>
            <person name="Pohl T."/>
            <person name="Merkel B.J."/>
            <person name="Hornburger P."/>
            <person name="Mueller R.-W."/>
            <person name="Bruemmer F."/>
            <person name="Labrenz M."/>
            <person name="Spormann A.M."/>
            <person name="Op den Camp H."/>
            <person name="Overmann J."/>
            <person name="Amann R."/>
            <person name="Jetten M.S.M."/>
            <person name="Mascher T."/>
            <person name="Medema M.H."/>
            <person name="Devos D.P."/>
            <person name="Kaster A.-K."/>
            <person name="Ovreas L."/>
            <person name="Rohde M."/>
            <person name="Galperin M.Y."/>
            <person name="Jogler C."/>
        </authorList>
    </citation>
    <scope>NUCLEOTIDE SEQUENCE [LARGE SCALE GENOMIC DNA]</scope>
    <source>
        <strain evidence="3 4">Enr13</strain>
    </source>
</reference>
<dbReference type="EMBL" id="CP037423">
    <property type="protein sequence ID" value="QDV45589.1"/>
    <property type="molecule type" value="Genomic_DNA"/>
</dbReference>
<dbReference type="GO" id="GO:0016539">
    <property type="term" value="P:intein-mediated protein splicing"/>
    <property type="evidence" value="ECO:0007669"/>
    <property type="project" value="InterPro"/>
</dbReference>
<dbReference type="Proteomes" id="UP000319004">
    <property type="component" value="Chromosome"/>
</dbReference>
<dbReference type="Pfam" id="PF07591">
    <property type="entry name" value="PT-HINT"/>
    <property type="match status" value="1"/>
</dbReference>
<evidence type="ECO:0000313" key="3">
    <source>
        <dbReference type="EMBL" id="QDV45589.1"/>
    </source>
</evidence>
<keyword evidence="4" id="KW-1185">Reference proteome</keyword>
<organism evidence="3 4">
    <name type="scientific">Stieleria neptunia</name>
    <dbReference type="NCBI Taxonomy" id="2527979"/>
    <lineage>
        <taxon>Bacteria</taxon>
        <taxon>Pseudomonadati</taxon>
        <taxon>Planctomycetota</taxon>
        <taxon>Planctomycetia</taxon>
        <taxon>Pirellulales</taxon>
        <taxon>Pirellulaceae</taxon>
        <taxon>Stieleria</taxon>
    </lineage>
</organism>
<accession>A0A518HXK3</accession>
<dbReference type="InterPro" id="IPR006141">
    <property type="entry name" value="Intein_N"/>
</dbReference>
<dbReference type="SUPFAM" id="SSF51294">
    <property type="entry name" value="Hedgehog/intein (Hint) domain"/>
    <property type="match status" value="1"/>
</dbReference>
<dbReference type="CDD" id="cd00081">
    <property type="entry name" value="Hint"/>
    <property type="match status" value="1"/>
</dbReference>
<dbReference type="InterPro" id="IPR036844">
    <property type="entry name" value="Hint_dom_sf"/>
</dbReference>
<feature type="chain" id="PRO_5021739582" description="Hint domain-containing protein" evidence="1">
    <location>
        <begin position="34"/>
        <end position="604"/>
    </location>
</feature>
<dbReference type="SMART" id="SM00306">
    <property type="entry name" value="HintN"/>
    <property type="match status" value="1"/>
</dbReference>
<protein>
    <recommendedName>
        <fullName evidence="2">Hint domain-containing protein</fullName>
    </recommendedName>
</protein>
<dbReference type="KEGG" id="snep:Enr13x_54680"/>